<dbReference type="SUPFAM" id="SSF109854">
    <property type="entry name" value="DinB/YfiT-like putative metalloenzymes"/>
    <property type="match status" value="1"/>
</dbReference>
<proteinExistence type="predicted"/>
<evidence type="ECO:0000313" key="3">
    <source>
        <dbReference type="Proteomes" id="UP000632138"/>
    </source>
</evidence>
<dbReference type="RefSeq" id="WP_203378550.1">
    <property type="nucleotide sequence ID" value="NZ_JAENHP010000007.1"/>
</dbReference>
<evidence type="ECO:0000259" key="1">
    <source>
        <dbReference type="Pfam" id="PF11716"/>
    </source>
</evidence>
<reference evidence="2 3" key="1">
    <citation type="submission" date="2021-01" db="EMBL/GenBank/DDBJ databases">
        <title>Actinoplanes sp. nov. LDG1-06 isolated from lichen.</title>
        <authorList>
            <person name="Saeng-In P."/>
            <person name="Phongsopitanun W."/>
            <person name="Kanchanasin P."/>
            <person name="Yuki M."/>
            <person name="Kudo T."/>
            <person name="Ohkuma M."/>
            <person name="Tanasupawat S."/>
        </authorList>
    </citation>
    <scope>NUCLEOTIDE SEQUENCE [LARGE SCALE GENOMIC DNA]</scope>
    <source>
        <strain evidence="2 3">LDG1-06</strain>
    </source>
</reference>
<dbReference type="Proteomes" id="UP000632138">
    <property type="component" value="Unassembled WGS sequence"/>
</dbReference>
<evidence type="ECO:0000313" key="2">
    <source>
        <dbReference type="EMBL" id="MBM2618556.1"/>
    </source>
</evidence>
<accession>A0ABS2AFF7</accession>
<gene>
    <name evidence="2" type="ORF">JIG36_23655</name>
</gene>
<dbReference type="Pfam" id="PF11716">
    <property type="entry name" value="MDMPI_N"/>
    <property type="match status" value="1"/>
</dbReference>
<comment type="caution">
    <text evidence="2">The sequence shown here is derived from an EMBL/GenBank/DDBJ whole genome shotgun (WGS) entry which is preliminary data.</text>
</comment>
<name>A0ABS2AFF7_9ACTN</name>
<sequence length="274" mass="29804">MDSLLTALPTALDRLRTVVGSIPSTRKVTRHWDVGDTLAHVASIAAMDVALLAGRPLDPLVPGLDELVAGSTVDQVKDVNVKVLAHLRERDPAVLLGRLTEDLDELLRMARGADPRTVFPWLGGADLPLDGLLAHLLNEINVHGWDIATAAGRPWHLPAADAAAFFDVFFTGLVASGYGKLLDHDGPPHPGKVVVTFRGSAVRPFTLVLERGRVHLTEVVERPDVRLTYDPVTLDLMLFGRVSRVRAALTGKVRVGGRRPWLLPPFLRTVRLPS</sequence>
<organism evidence="2 3">
    <name type="scientific">Paractinoplanes ovalisporus</name>
    <dbReference type="NCBI Taxonomy" id="2810368"/>
    <lineage>
        <taxon>Bacteria</taxon>
        <taxon>Bacillati</taxon>
        <taxon>Actinomycetota</taxon>
        <taxon>Actinomycetes</taxon>
        <taxon>Micromonosporales</taxon>
        <taxon>Micromonosporaceae</taxon>
        <taxon>Paractinoplanes</taxon>
    </lineage>
</organism>
<dbReference type="GO" id="GO:0016853">
    <property type="term" value="F:isomerase activity"/>
    <property type="evidence" value="ECO:0007669"/>
    <property type="project" value="UniProtKB-KW"/>
</dbReference>
<dbReference type="EMBL" id="JAENHP010000007">
    <property type="protein sequence ID" value="MBM2618556.1"/>
    <property type="molecule type" value="Genomic_DNA"/>
</dbReference>
<dbReference type="SUPFAM" id="SSF55718">
    <property type="entry name" value="SCP-like"/>
    <property type="match status" value="1"/>
</dbReference>
<protein>
    <submittedName>
        <fullName evidence="2">Maleylpyruvate isomerase N-terminal domain-containing protein</fullName>
    </submittedName>
</protein>
<dbReference type="Gene3D" id="1.20.120.450">
    <property type="entry name" value="dinb family like domain"/>
    <property type="match status" value="1"/>
</dbReference>
<dbReference type="InterPro" id="IPR034660">
    <property type="entry name" value="DinB/YfiT-like"/>
</dbReference>
<keyword evidence="3" id="KW-1185">Reference proteome</keyword>
<dbReference type="InterPro" id="IPR024344">
    <property type="entry name" value="MDMPI_metal-binding"/>
</dbReference>
<keyword evidence="2" id="KW-0413">Isomerase</keyword>
<feature type="domain" description="Mycothiol-dependent maleylpyruvate isomerase metal-binding" evidence="1">
    <location>
        <begin position="22"/>
        <end position="148"/>
    </location>
</feature>
<dbReference type="InterPro" id="IPR036527">
    <property type="entry name" value="SCP2_sterol-bd_dom_sf"/>
</dbReference>